<reference evidence="1" key="1">
    <citation type="submission" date="2021-10" db="EMBL/GenBank/DDBJ databases">
        <title>De novo Genome Assembly of Clathrus columnatus (Basidiomycota, Fungi) Using Illumina and Nanopore Sequence Data.</title>
        <authorList>
            <person name="Ogiso-Tanaka E."/>
            <person name="Itagaki H."/>
            <person name="Hosoya T."/>
            <person name="Hosaka K."/>
        </authorList>
    </citation>
    <scope>NUCLEOTIDE SEQUENCE</scope>
    <source>
        <strain evidence="1">MO-923</strain>
    </source>
</reference>
<dbReference type="Proteomes" id="UP001050691">
    <property type="component" value="Unassembled WGS sequence"/>
</dbReference>
<accession>A0AAV5A6M4</accession>
<protein>
    <submittedName>
        <fullName evidence="1">Uncharacterized protein</fullName>
    </submittedName>
</protein>
<gene>
    <name evidence="1" type="ORF">Clacol_002404</name>
</gene>
<dbReference type="EMBL" id="BPWL01000003">
    <property type="protein sequence ID" value="GJJ08196.1"/>
    <property type="molecule type" value="Genomic_DNA"/>
</dbReference>
<evidence type="ECO:0000313" key="2">
    <source>
        <dbReference type="Proteomes" id="UP001050691"/>
    </source>
</evidence>
<comment type="caution">
    <text evidence="1">The sequence shown here is derived from an EMBL/GenBank/DDBJ whole genome shotgun (WGS) entry which is preliminary data.</text>
</comment>
<evidence type="ECO:0000313" key="1">
    <source>
        <dbReference type="EMBL" id="GJJ08196.1"/>
    </source>
</evidence>
<proteinExistence type="predicted"/>
<keyword evidence="2" id="KW-1185">Reference proteome</keyword>
<sequence>MALTTTVVDMGISQSKFYSNPEKFATRIEKGQGSNKIKEYDFVIVGGGSVQILLIEAGKRFVDVFLKANIIVDNI</sequence>
<name>A0AAV5A6M4_9AGAM</name>
<organism evidence="1 2">
    <name type="scientific">Clathrus columnatus</name>
    <dbReference type="NCBI Taxonomy" id="1419009"/>
    <lineage>
        <taxon>Eukaryota</taxon>
        <taxon>Fungi</taxon>
        <taxon>Dikarya</taxon>
        <taxon>Basidiomycota</taxon>
        <taxon>Agaricomycotina</taxon>
        <taxon>Agaricomycetes</taxon>
        <taxon>Phallomycetidae</taxon>
        <taxon>Phallales</taxon>
        <taxon>Clathraceae</taxon>
        <taxon>Clathrus</taxon>
    </lineage>
</organism>
<dbReference type="AlphaFoldDB" id="A0AAV5A6M4"/>